<keyword evidence="7" id="KW-0812">Transmembrane</keyword>
<dbReference type="GO" id="GO:0005886">
    <property type="term" value="C:plasma membrane"/>
    <property type="evidence" value="ECO:0007669"/>
    <property type="project" value="UniProtKB-SubCell"/>
</dbReference>
<sequence length="331" mass="36829">MSNQAPRVPNRAAVAPVFAWWALQSAIFYGLTLLASSLPISLSRRFGAWGGAFIPRILPRRLDVAVDNISRALPFMQAHPLWNPQNPPVEELAHQNFRNLGRNLVEISRLYHGREEGVLDVIELRGRENLDRAKGKGKGVVCFSGHCGNWEVMALALGSIFGDGVVVARRQKNPFLEKMITRMRMRYNSRVLDKQGALRGILKALKKGELVGILADQAVLPEEGVLIEVMGRQAWASKAPVIIARASGAAVVPVFIHREEGRQVITFHPEYRFSSDESEAGITSDIQALSRYVEDFVVAHPTQWYWVHRRWKRAFAAGAAPLDEVALLTAG</sequence>
<evidence type="ECO:0000256" key="3">
    <source>
        <dbReference type="ARBA" id="ARBA00022519"/>
    </source>
</evidence>
<name>B5E9V7_CITBB</name>
<keyword evidence="2" id="KW-1003">Cell membrane</keyword>
<reference evidence="8 9" key="1">
    <citation type="submission" date="2008-07" db="EMBL/GenBank/DDBJ databases">
        <title>Complete sequence of Geobacter bemidjiensis BEM.</title>
        <authorList>
            <consortium name="US DOE Joint Genome Institute"/>
            <person name="Lucas S."/>
            <person name="Copeland A."/>
            <person name="Lapidus A."/>
            <person name="Glavina del Rio T."/>
            <person name="Dalin E."/>
            <person name="Tice H."/>
            <person name="Bruce D."/>
            <person name="Goodwin L."/>
            <person name="Pitluck S."/>
            <person name="Kiss H."/>
            <person name="Brettin T."/>
            <person name="Detter J.C."/>
            <person name="Han C."/>
            <person name="Kuske C.R."/>
            <person name="Schmutz J."/>
            <person name="Larimer F."/>
            <person name="Land M."/>
            <person name="Hauser L."/>
            <person name="Kyrpides N."/>
            <person name="Lykidis A."/>
            <person name="Lovley D."/>
            <person name="Richardson P."/>
        </authorList>
    </citation>
    <scope>NUCLEOTIDE SEQUENCE [LARGE SCALE GENOMIC DNA]</scope>
    <source>
        <strain evidence="9">ATCC BAA-1014 / DSM 16622 / JCM 12645 / Bem</strain>
    </source>
</reference>
<gene>
    <name evidence="8" type="ordered locus">Gbem_0224</name>
</gene>
<dbReference type="Pfam" id="PF03279">
    <property type="entry name" value="Lip_A_acyltrans"/>
    <property type="match status" value="1"/>
</dbReference>
<keyword evidence="5 7" id="KW-0472">Membrane</keyword>
<reference evidence="8 9" key="2">
    <citation type="journal article" date="2010" name="BMC Genomics">
        <title>The genome of Geobacter bemidjiensis, exemplar for the subsurface clade of Geobacter species that predominate in Fe(III)-reducing subsurface environments.</title>
        <authorList>
            <person name="Aklujkar M."/>
            <person name="Young N.D."/>
            <person name="Holmes D."/>
            <person name="Chavan M."/>
            <person name="Risso C."/>
            <person name="Kiss H.E."/>
            <person name="Han C.S."/>
            <person name="Land M.L."/>
            <person name="Lovley D.R."/>
        </authorList>
    </citation>
    <scope>NUCLEOTIDE SEQUENCE [LARGE SCALE GENOMIC DNA]</scope>
    <source>
        <strain evidence="9">ATCC BAA-1014 / DSM 16622 / JCM 12645 / Bem</strain>
    </source>
</reference>
<evidence type="ECO:0000256" key="4">
    <source>
        <dbReference type="ARBA" id="ARBA00022679"/>
    </source>
</evidence>
<dbReference type="CDD" id="cd07984">
    <property type="entry name" value="LPLAT_LABLAT-like"/>
    <property type="match status" value="1"/>
</dbReference>
<dbReference type="PANTHER" id="PTHR30606">
    <property type="entry name" value="LIPID A BIOSYNTHESIS LAUROYL ACYLTRANSFERASE"/>
    <property type="match status" value="1"/>
</dbReference>
<keyword evidence="7" id="KW-1133">Transmembrane helix</keyword>
<evidence type="ECO:0000313" key="8">
    <source>
        <dbReference type="EMBL" id="ACH37255.1"/>
    </source>
</evidence>
<dbReference type="HOGENOM" id="CLU_049421_4_0_7"/>
<keyword evidence="6 8" id="KW-0012">Acyltransferase</keyword>
<accession>B5E9V7</accession>
<dbReference type="Proteomes" id="UP000008825">
    <property type="component" value="Chromosome"/>
</dbReference>
<keyword evidence="3" id="KW-0997">Cell inner membrane</keyword>
<dbReference type="OrthoDB" id="9803456at2"/>
<dbReference type="EMBL" id="CP001124">
    <property type="protein sequence ID" value="ACH37255.1"/>
    <property type="molecule type" value="Genomic_DNA"/>
</dbReference>
<keyword evidence="9" id="KW-1185">Reference proteome</keyword>
<dbReference type="PANTHER" id="PTHR30606:SF9">
    <property type="entry name" value="LIPID A BIOSYNTHESIS LAUROYLTRANSFERASE"/>
    <property type="match status" value="1"/>
</dbReference>
<dbReference type="KEGG" id="gbm:Gbem_0224"/>
<evidence type="ECO:0000256" key="6">
    <source>
        <dbReference type="ARBA" id="ARBA00023315"/>
    </source>
</evidence>
<evidence type="ECO:0000256" key="2">
    <source>
        <dbReference type="ARBA" id="ARBA00022475"/>
    </source>
</evidence>
<organism evidence="8 9">
    <name type="scientific">Citrifermentans bemidjiense (strain ATCC BAA-1014 / DSM 16622 / JCM 12645 / Bem)</name>
    <name type="common">Geobacter bemidjiensis</name>
    <dbReference type="NCBI Taxonomy" id="404380"/>
    <lineage>
        <taxon>Bacteria</taxon>
        <taxon>Pseudomonadati</taxon>
        <taxon>Thermodesulfobacteriota</taxon>
        <taxon>Desulfuromonadia</taxon>
        <taxon>Geobacterales</taxon>
        <taxon>Geobacteraceae</taxon>
        <taxon>Citrifermentans</taxon>
    </lineage>
</organism>
<evidence type="ECO:0000256" key="1">
    <source>
        <dbReference type="ARBA" id="ARBA00004533"/>
    </source>
</evidence>
<dbReference type="PIRSF" id="PIRSF026649">
    <property type="entry name" value="MsbB"/>
    <property type="match status" value="1"/>
</dbReference>
<evidence type="ECO:0000313" key="9">
    <source>
        <dbReference type="Proteomes" id="UP000008825"/>
    </source>
</evidence>
<evidence type="ECO:0000256" key="7">
    <source>
        <dbReference type="SAM" id="Phobius"/>
    </source>
</evidence>
<dbReference type="STRING" id="404380.Gbem_0224"/>
<proteinExistence type="predicted"/>
<comment type="subcellular location">
    <subcellularLocation>
        <location evidence="1">Cell inner membrane</location>
    </subcellularLocation>
</comment>
<keyword evidence="4 8" id="KW-0808">Transferase</keyword>
<dbReference type="AlphaFoldDB" id="B5E9V7"/>
<dbReference type="eggNOG" id="COG1560">
    <property type="taxonomic scope" value="Bacteria"/>
</dbReference>
<evidence type="ECO:0000256" key="5">
    <source>
        <dbReference type="ARBA" id="ARBA00023136"/>
    </source>
</evidence>
<dbReference type="GO" id="GO:0009247">
    <property type="term" value="P:glycolipid biosynthetic process"/>
    <property type="evidence" value="ECO:0007669"/>
    <property type="project" value="UniProtKB-ARBA"/>
</dbReference>
<protein>
    <submittedName>
        <fullName evidence="8">Lipid A biosynthesis acyltransferase</fullName>
    </submittedName>
</protein>
<feature type="transmembrane region" description="Helical" evidence="7">
    <location>
        <begin position="12"/>
        <end position="35"/>
    </location>
</feature>
<dbReference type="RefSeq" id="WP_012528663.1">
    <property type="nucleotide sequence ID" value="NC_011146.1"/>
</dbReference>
<dbReference type="InterPro" id="IPR004960">
    <property type="entry name" value="LipA_acyltrans"/>
</dbReference>
<dbReference type="GO" id="GO:0016746">
    <property type="term" value="F:acyltransferase activity"/>
    <property type="evidence" value="ECO:0007669"/>
    <property type="project" value="UniProtKB-KW"/>
</dbReference>